<dbReference type="RefSeq" id="WP_343766473.1">
    <property type="nucleotide sequence ID" value="NZ_BAAAFG010000015.1"/>
</dbReference>
<evidence type="ECO:0000313" key="5">
    <source>
        <dbReference type="EMBL" id="GAA0872697.1"/>
    </source>
</evidence>
<keyword evidence="6" id="KW-1185">Reference proteome</keyword>
<gene>
    <name evidence="5" type="ORF">GCM10009117_18440</name>
</gene>
<dbReference type="Proteomes" id="UP001500507">
    <property type="component" value="Unassembled WGS sequence"/>
</dbReference>
<protein>
    <submittedName>
        <fullName evidence="5">ABC transporter ATP-binding protein</fullName>
    </submittedName>
</protein>
<dbReference type="PANTHER" id="PTHR42781:SF4">
    <property type="entry name" value="SPERMIDINE_PUTRESCINE IMPORT ATP-BINDING PROTEIN POTA"/>
    <property type="match status" value="1"/>
</dbReference>
<dbReference type="InterPro" id="IPR017871">
    <property type="entry name" value="ABC_transporter-like_CS"/>
</dbReference>
<evidence type="ECO:0000256" key="2">
    <source>
        <dbReference type="ARBA" id="ARBA00022741"/>
    </source>
</evidence>
<reference evidence="5 6" key="1">
    <citation type="journal article" date="2019" name="Int. J. Syst. Evol. Microbiol.">
        <title>The Global Catalogue of Microorganisms (GCM) 10K type strain sequencing project: providing services to taxonomists for standard genome sequencing and annotation.</title>
        <authorList>
            <consortium name="The Broad Institute Genomics Platform"/>
            <consortium name="The Broad Institute Genome Sequencing Center for Infectious Disease"/>
            <person name="Wu L."/>
            <person name="Ma J."/>
        </authorList>
    </citation>
    <scope>NUCLEOTIDE SEQUENCE [LARGE SCALE GENOMIC DNA]</scope>
    <source>
        <strain evidence="5 6">JCM 16082</strain>
    </source>
</reference>
<keyword evidence="1" id="KW-0813">Transport</keyword>
<organism evidence="5 6">
    <name type="scientific">Gangjinia marincola</name>
    <dbReference type="NCBI Taxonomy" id="578463"/>
    <lineage>
        <taxon>Bacteria</taxon>
        <taxon>Pseudomonadati</taxon>
        <taxon>Bacteroidota</taxon>
        <taxon>Flavobacteriia</taxon>
        <taxon>Flavobacteriales</taxon>
        <taxon>Flavobacteriaceae</taxon>
        <taxon>Gangjinia</taxon>
    </lineage>
</organism>
<dbReference type="Pfam" id="PF00005">
    <property type="entry name" value="ABC_tran"/>
    <property type="match status" value="1"/>
</dbReference>
<dbReference type="EMBL" id="BAAAFG010000015">
    <property type="protein sequence ID" value="GAA0872697.1"/>
    <property type="molecule type" value="Genomic_DNA"/>
</dbReference>
<dbReference type="SMART" id="SM00382">
    <property type="entry name" value="AAA"/>
    <property type="match status" value="1"/>
</dbReference>
<dbReference type="GO" id="GO:0005524">
    <property type="term" value="F:ATP binding"/>
    <property type="evidence" value="ECO:0007669"/>
    <property type="project" value="UniProtKB-KW"/>
</dbReference>
<keyword evidence="3 5" id="KW-0067">ATP-binding</keyword>
<name>A0ABN1MHR5_9FLAO</name>
<dbReference type="InterPro" id="IPR027417">
    <property type="entry name" value="P-loop_NTPase"/>
</dbReference>
<dbReference type="InterPro" id="IPR003439">
    <property type="entry name" value="ABC_transporter-like_ATP-bd"/>
</dbReference>
<comment type="caution">
    <text evidence="5">The sequence shown here is derived from an EMBL/GenBank/DDBJ whole genome shotgun (WGS) entry which is preliminary data.</text>
</comment>
<dbReference type="PANTHER" id="PTHR42781">
    <property type="entry name" value="SPERMIDINE/PUTRESCINE IMPORT ATP-BINDING PROTEIN POTA"/>
    <property type="match status" value="1"/>
</dbReference>
<feature type="domain" description="ABC transporter" evidence="4">
    <location>
        <begin position="2"/>
        <end position="234"/>
    </location>
</feature>
<keyword evidence="2" id="KW-0547">Nucleotide-binding</keyword>
<evidence type="ECO:0000313" key="6">
    <source>
        <dbReference type="Proteomes" id="UP001500507"/>
    </source>
</evidence>
<evidence type="ECO:0000259" key="4">
    <source>
        <dbReference type="PROSITE" id="PS50893"/>
    </source>
</evidence>
<accession>A0ABN1MHR5</accession>
<dbReference type="InterPro" id="IPR003593">
    <property type="entry name" value="AAA+_ATPase"/>
</dbReference>
<dbReference type="PROSITE" id="PS00211">
    <property type="entry name" value="ABC_TRANSPORTER_1"/>
    <property type="match status" value="1"/>
</dbReference>
<dbReference type="InterPro" id="IPR050093">
    <property type="entry name" value="ABC_SmlMolc_Importer"/>
</dbReference>
<evidence type="ECO:0000256" key="3">
    <source>
        <dbReference type="ARBA" id="ARBA00022840"/>
    </source>
</evidence>
<dbReference type="Gene3D" id="3.40.50.300">
    <property type="entry name" value="P-loop containing nucleotide triphosphate hydrolases"/>
    <property type="match status" value="1"/>
</dbReference>
<proteinExistence type="predicted"/>
<dbReference type="SUPFAM" id="SSF52540">
    <property type="entry name" value="P-loop containing nucleoside triphosphate hydrolases"/>
    <property type="match status" value="1"/>
</dbReference>
<sequence>MLHIEEIAFAYADKPTLSNVGFSAQTGENVSIIGESGCGKTTLLKVIYGLLQPKTGSISLNETQLLGPEYSLIPGEEEMKYVAQDFDLMPFTSVAQNIAKYLPRRFAKERKKRTAELLELLGLTPIADQKANTLSGGQKQRVAIARALAIQPKVLLLDEPFSQIDQFRKNKLRRMIYSFCKEHSVTCITATHDTTDMLAYSDQAIVLQKGKIVQQGKPKKIYEKPASAYVAGLFEELNWVNTQWFDASLPDREVYLYPHQLYISSEGVEAVVQNSFLKGHYYLIEVIAHGRTLLIYHEKGFFRGKSICLLVDEKALKRNLSS</sequence>
<evidence type="ECO:0000256" key="1">
    <source>
        <dbReference type="ARBA" id="ARBA00022448"/>
    </source>
</evidence>
<dbReference type="PROSITE" id="PS50893">
    <property type="entry name" value="ABC_TRANSPORTER_2"/>
    <property type="match status" value="1"/>
</dbReference>